<reference evidence="1 2" key="1">
    <citation type="submission" date="2016-08" db="EMBL/GenBank/DDBJ databases">
        <authorList>
            <person name="Seilhamer J.J."/>
        </authorList>
    </citation>
    <scope>NUCLEOTIDE SEQUENCE [LARGE SCALE GENOMIC DNA]</scope>
    <source>
        <strain evidence="1">Buetzberg</strain>
    </source>
</reference>
<gene>
    <name evidence="1" type="ORF">MCBB_1430</name>
</gene>
<name>A0A1D3L338_9EURY</name>
<dbReference type="GeneID" id="77145703"/>
<dbReference type="STRING" id="118062.MCBB_1430"/>
<protein>
    <submittedName>
        <fullName evidence="1">Uncharacterized protein</fullName>
    </submittedName>
</protein>
<keyword evidence="2" id="KW-1185">Reference proteome</keyword>
<sequence>MDDWKEIHSLADKSRKREKKDKESGELKKFIKSFLWSFRFFGKP</sequence>
<accession>A0A1D3L338</accession>
<proteinExistence type="predicted"/>
<dbReference type="AlphaFoldDB" id="A0A1D3L338"/>
<dbReference type="Proteomes" id="UP000094707">
    <property type="component" value="Chromosome I"/>
</dbReference>
<evidence type="ECO:0000313" key="2">
    <source>
        <dbReference type="Proteomes" id="UP000094707"/>
    </source>
</evidence>
<dbReference type="KEGG" id="mcub:MCBB_1430"/>
<evidence type="ECO:0000313" key="1">
    <source>
        <dbReference type="EMBL" id="SCG85986.1"/>
    </source>
</evidence>
<organism evidence="1 2">
    <name type="scientific">Methanobacterium congolense</name>
    <dbReference type="NCBI Taxonomy" id="118062"/>
    <lineage>
        <taxon>Archaea</taxon>
        <taxon>Methanobacteriati</taxon>
        <taxon>Methanobacteriota</taxon>
        <taxon>Methanomada group</taxon>
        <taxon>Methanobacteria</taxon>
        <taxon>Methanobacteriales</taxon>
        <taxon>Methanobacteriaceae</taxon>
        <taxon>Methanobacterium</taxon>
    </lineage>
</organism>
<dbReference type="EMBL" id="LT607756">
    <property type="protein sequence ID" value="SCG85986.1"/>
    <property type="molecule type" value="Genomic_DNA"/>
</dbReference>
<dbReference type="RefSeq" id="WP_269454985.1">
    <property type="nucleotide sequence ID" value="NZ_LT607756.1"/>
</dbReference>